<dbReference type="InterPro" id="IPR051448">
    <property type="entry name" value="CdaR-like_regulators"/>
</dbReference>
<feature type="domain" description="CdaR GGDEF-like" evidence="4">
    <location>
        <begin position="139"/>
        <end position="257"/>
    </location>
</feature>
<dbReference type="Gene3D" id="1.10.10.2840">
    <property type="entry name" value="PucR C-terminal helix-turn-helix domain"/>
    <property type="match status" value="1"/>
</dbReference>
<dbReference type="AlphaFoldDB" id="A0A4R5KEF4"/>
<dbReference type="Pfam" id="PF17853">
    <property type="entry name" value="GGDEF_2"/>
    <property type="match status" value="1"/>
</dbReference>
<feature type="domain" description="Putative sugar diacid recognition" evidence="2">
    <location>
        <begin position="3"/>
        <end position="128"/>
    </location>
</feature>
<protein>
    <recommendedName>
        <fullName evidence="7">PucR family transcriptional regulator</fullName>
    </recommendedName>
</protein>
<dbReference type="OrthoDB" id="9792148at2"/>
<reference evidence="5 6" key="1">
    <citation type="submission" date="2019-03" db="EMBL/GenBank/DDBJ databases">
        <title>This is whole genome sequence of Paenibacillus sp MS74 strain.</title>
        <authorList>
            <person name="Trinh H.N."/>
        </authorList>
    </citation>
    <scope>NUCLEOTIDE SEQUENCE [LARGE SCALE GENOMIC DNA]</scope>
    <source>
        <strain evidence="5 6">MS74</strain>
    </source>
</reference>
<gene>
    <name evidence="5" type="ORF">E1757_29465</name>
</gene>
<keyword evidence="6" id="KW-1185">Reference proteome</keyword>
<evidence type="ECO:0000259" key="3">
    <source>
        <dbReference type="Pfam" id="PF13556"/>
    </source>
</evidence>
<dbReference type="InterPro" id="IPR025736">
    <property type="entry name" value="PucR_C-HTH_dom"/>
</dbReference>
<dbReference type="Proteomes" id="UP000295636">
    <property type="component" value="Unassembled WGS sequence"/>
</dbReference>
<feature type="domain" description="PucR C-terminal helix-turn-helix" evidence="3">
    <location>
        <begin position="307"/>
        <end position="358"/>
    </location>
</feature>
<dbReference type="EMBL" id="SMRT01000020">
    <property type="protein sequence ID" value="TDF92520.1"/>
    <property type="molecule type" value="Genomic_DNA"/>
</dbReference>
<dbReference type="InterPro" id="IPR041522">
    <property type="entry name" value="CdaR_GGDEF"/>
</dbReference>
<sequence length="370" mass="41692">MKLTAQIASPFLNQFSASIDSRTYITDETGLIVASPCPDQHNRVHESAVTALAAGEDRVAPDRLFLLVEHEGHVVGAIGMDGIADNAQLKHQLLRVLKISLEATLGQLAVQAVLNYKQEAVDSFVADLINPYHFDPEKLGKLALSLDINPAQQRTVFLIHIHEIVSQPRTDELKRKAIGKIKLETEQDTIVSFTGERLLFLCAHVKGIHPYAERKLAEQLHCSLALSGLQAYIGIGRREAGMKGLRTSYFQALQSMRLLMKLDKDTRCAHIDDWGLISLIDSIPAELREQFTSHYEFIQHLNPEMEETLEVFLESNLNTKEAADKLHLHRNTLLYRLEKLSETIELDPKKFNDALVYKFLLICKRLKISG</sequence>
<comment type="caution">
    <text evidence="5">The sequence shown here is derived from an EMBL/GenBank/DDBJ whole genome shotgun (WGS) entry which is preliminary data.</text>
</comment>
<dbReference type="InterPro" id="IPR042070">
    <property type="entry name" value="PucR_C-HTH_sf"/>
</dbReference>
<dbReference type="InterPro" id="IPR008599">
    <property type="entry name" value="Diacid_rec"/>
</dbReference>
<evidence type="ECO:0000313" key="5">
    <source>
        <dbReference type="EMBL" id="TDF92520.1"/>
    </source>
</evidence>
<dbReference type="Pfam" id="PF05651">
    <property type="entry name" value="Diacid_rec"/>
    <property type="match status" value="1"/>
</dbReference>
<dbReference type="PANTHER" id="PTHR33744">
    <property type="entry name" value="CARBOHYDRATE DIACID REGULATOR"/>
    <property type="match status" value="1"/>
</dbReference>
<evidence type="ECO:0000259" key="2">
    <source>
        <dbReference type="Pfam" id="PF05651"/>
    </source>
</evidence>
<evidence type="ECO:0000313" key="6">
    <source>
        <dbReference type="Proteomes" id="UP000295636"/>
    </source>
</evidence>
<dbReference type="Pfam" id="PF13556">
    <property type="entry name" value="HTH_30"/>
    <property type="match status" value="1"/>
</dbReference>
<organism evidence="5 6">
    <name type="scientific">Paenibacillus piri</name>
    <dbReference type="NCBI Taxonomy" id="2547395"/>
    <lineage>
        <taxon>Bacteria</taxon>
        <taxon>Bacillati</taxon>
        <taxon>Bacillota</taxon>
        <taxon>Bacilli</taxon>
        <taxon>Bacillales</taxon>
        <taxon>Paenibacillaceae</taxon>
        <taxon>Paenibacillus</taxon>
    </lineage>
</organism>
<name>A0A4R5KEF4_9BACL</name>
<accession>A0A4R5KEF4</accession>
<evidence type="ECO:0000256" key="1">
    <source>
        <dbReference type="ARBA" id="ARBA00006754"/>
    </source>
</evidence>
<evidence type="ECO:0008006" key="7">
    <source>
        <dbReference type="Google" id="ProtNLM"/>
    </source>
</evidence>
<dbReference type="RefSeq" id="WP_133235015.1">
    <property type="nucleotide sequence ID" value="NZ_SMRT01000020.1"/>
</dbReference>
<evidence type="ECO:0000259" key="4">
    <source>
        <dbReference type="Pfam" id="PF17853"/>
    </source>
</evidence>
<proteinExistence type="inferred from homology"/>
<comment type="similarity">
    <text evidence="1">Belongs to the CdaR family.</text>
</comment>